<evidence type="ECO:0000256" key="7">
    <source>
        <dbReference type="ARBA" id="ARBA00022741"/>
    </source>
</evidence>
<comment type="caution">
    <text evidence="14">The sequence shown here is derived from an EMBL/GenBank/DDBJ whole genome shotgun (WGS) entry which is preliminary data.</text>
</comment>
<evidence type="ECO:0000256" key="1">
    <source>
        <dbReference type="ARBA" id="ARBA00000085"/>
    </source>
</evidence>
<evidence type="ECO:0000256" key="2">
    <source>
        <dbReference type="ARBA" id="ARBA00004651"/>
    </source>
</evidence>
<keyword evidence="10" id="KW-0902">Two-component regulatory system</keyword>
<feature type="transmembrane region" description="Helical" evidence="12">
    <location>
        <begin position="310"/>
        <end position="333"/>
    </location>
</feature>
<keyword evidence="15" id="KW-1185">Reference proteome</keyword>
<evidence type="ECO:0000256" key="12">
    <source>
        <dbReference type="SAM" id="Phobius"/>
    </source>
</evidence>
<dbReference type="Pfam" id="PF02518">
    <property type="entry name" value="HATPase_c"/>
    <property type="match status" value="1"/>
</dbReference>
<evidence type="ECO:0000256" key="3">
    <source>
        <dbReference type="ARBA" id="ARBA00012438"/>
    </source>
</evidence>
<dbReference type="CDD" id="cd00082">
    <property type="entry name" value="HisKA"/>
    <property type="match status" value="1"/>
</dbReference>
<dbReference type="EMBL" id="JAHLQK010000003">
    <property type="protein sequence ID" value="MBU5676429.1"/>
    <property type="molecule type" value="Genomic_DNA"/>
</dbReference>
<dbReference type="Proteomes" id="UP000779508">
    <property type="component" value="Unassembled WGS sequence"/>
</dbReference>
<dbReference type="SMART" id="SM00388">
    <property type="entry name" value="HisKA"/>
    <property type="match status" value="1"/>
</dbReference>
<evidence type="ECO:0000259" key="13">
    <source>
        <dbReference type="PROSITE" id="PS50109"/>
    </source>
</evidence>
<comment type="subcellular location">
    <subcellularLocation>
        <location evidence="2">Cell membrane</location>
        <topology evidence="2">Multi-pass membrane protein</topology>
    </subcellularLocation>
</comment>
<keyword evidence="12" id="KW-0812">Transmembrane</keyword>
<dbReference type="InterPro" id="IPR005467">
    <property type="entry name" value="His_kinase_dom"/>
</dbReference>
<evidence type="ECO:0000256" key="9">
    <source>
        <dbReference type="ARBA" id="ARBA00022840"/>
    </source>
</evidence>
<feature type="transmembrane region" description="Helical" evidence="12">
    <location>
        <begin position="378"/>
        <end position="395"/>
    </location>
</feature>
<evidence type="ECO:0000256" key="8">
    <source>
        <dbReference type="ARBA" id="ARBA00022777"/>
    </source>
</evidence>
<gene>
    <name evidence="14" type="ORF">KQI88_08375</name>
</gene>
<keyword evidence="4" id="KW-1003">Cell membrane</keyword>
<dbReference type="InterPro" id="IPR050398">
    <property type="entry name" value="HssS/ArlS-like"/>
</dbReference>
<name>A0ABS6G2M1_9FIRM</name>
<protein>
    <recommendedName>
        <fullName evidence="3">histidine kinase</fullName>
        <ecNumber evidence="3">2.7.13.3</ecNumber>
    </recommendedName>
</protein>
<proteinExistence type="predicted"/>
<feature type="transmembrane region" description="Helical" evidence="12">
    <location>
        <begin position="273"/>
        <end position="290"/>
    </location>
</feature>
<keyword evidence="11 12" id="KW-0472">Membrane</keyword>
<evidence type="ECO:0000256" key="5">
    <source>
        <dbReference type="ARBA" id="ARBA00022553"/>
    </source>
</evidence>
<evidence type="ECO:0000256" key="6">
    <source>
        <dbReference type="ARBA" id="ARBA00022679"/>
    </source>
</evidence>
<evidence type="ECO:0000256" key="10">
    <source>
        <dbReference type="ARBA" id="ARBA00023012"/>
    </source>
</evidence>
<feature type="transmembrane region" description="Helical" evidence="12">
    <location>
        <begin position="20"/>
        <end position="43"/>
    </location>
</feature>
<feature type="domain" description="Histidine kinase" evidence="13">
    <location>
        <begin position="485"/>
        <end position="698"/>
    </location>
</feature>
<evidence type="ECO:0000313" key="14">
    <source>
        <dbReference type="EMBL" id="MBU5676429.1"/>
    </source>
</evidence>
<dbReference type="Pfam" id="PF00512">
    <property type="entry name" value="HisKA"/>
    <property type="match status" value="1"/>
</dbReference>
<accession>A0ABS6G2M1</accession>
<evidence type="ECO:0000256" key="4">
    <source>
        <dbReference type="ARBA" id="ARBA00022475"/>
    </source>
</evidence>
<dbReference type="PANTHER" id="PTHR45528:SF1">
    <property type="entry name" value="SENSOR HISTIDINE KINASE CPXA"/>
    <property type="match status" value="1"/>
</dbReference>
<dbReference type="EC" id="2.7.13.3" evidence="3"/>
<keyword evidence="12" id="KW-1133">Transmembrane helix</keyword>
<keyword evidence="8 14" id="KW-0418">Kinase</keyword>
<sequence>MNNQNDNDEIIYEKKDKRSFIASSLATVLIILIFAAASVVSYLPIRNSYFPVEDNAKSYLESSNFVYNLSRLTRNLQHSINKADEGYESRYVDLKSVKYKINSTVNQDLDPVDELEDTENTQSEEYTVERNSLSNMADISDAQLEKEIKNSLFYMKATFDENGDPKIETSSGSKFNKGIFVDMLNHSDDEIKKEYANLEVLYIVPEDFEAYNDVFTVDMKDTHAFPDYAMLISVIGAVSIIILIISAFAVPYSAQSKRTICRIFNKMFLEFKVFTWIGFVLLCAGTGSMIDGYNYYGYGIGSFIYDADPYFYVVGIILTFILYLLVYLSTVYLKYIYYTGFKKGLIDNSFFGKIFLYFVRSVKGVLKKLTRIDLREDNYRKLVLVVGINLLAILILGSGRFLGFILAIAYSLFIFKYLLKVFAKAKDLNDASAKVAEGNFNISLDENMGILSPMAKNLNNINKGFRLAVDKEIKSQRMKSELISNVSHDLKTPLTSIITYVDLLKNEDIDLDTQKEYISILDRKSQRLKVLIEDLFEASRASSGNIELYLEKVDAVALFRQTLGELEEKINDSNLQFKINTPENKVMCNLDGRRTYRVFENILTNILKYAMESSRVYIDIIENEYEVSFIFKNISAYEMNFDASEITERFTRGDESRNTEGSGLGLSIAKSFVELQNGKLEITVDGDLFKLIVTFPKA</sequence>
<dbReference type="PROSITE" id="PS50109">
    <property type="entry name" value="HIS_KIN"/>
    <property type="match status" value="1"/>
</dbReference>
<dbReference type="InterPro" id="IPR003661">
    <property type="entry name" value="HisK_dim/P_dom"/>
</dbReference>
<evidence type="ECO:0000256" key="11">
    <source>
        <dbReference type="ARBA" id="ARBA00023136"/>
    </source>
</evidence>
<dbReference type="GO" id="GO:0016301">
    <property type="term" value="F:kinase activity"/>
    <property type="evidence" value="ECO:0007669"/>
    <property type="project" value="UniProtKB-KW"/>
</dbReference>
<reference evidence="14 15" key="1">
    <citation type="submission" date="2021-06" db="EMBL/GenBank/DDBJ databases">
        <authorList>
            <person name="Sun Q."/>
            <person name="Li D."/>
        </authorList>
    </citation>
    <scope>NUCLEOTIDE SEQUENCE [LARGE SCALE GENOMIC DNA]</scope>
    <source>
        <strain evidence="14 15">MSJ-5</strain>
    </source>
</reference>
<organism evidence="14 15">
    <name type="scientific">Alkaliphilus flagellatus</name>
    <dbReference type="NCBI Taxonomy" id="2841507"/>
    <lineage>
        <taxon>Bacteria</taxon>
        <taxon>Bacillati</taxon>
        <taxon>Bacillota</taxon>
        <taxon>Clostridia</taxon>
        <taxon>Peptostreptococcales</taxon>
        <taxon>Natronincolaceae</taxon>
        <taxon>Alkaliphilus</taxon>
    </lineage>
</organism>
<dbReference type="SMART" id="SM00387">
    <property type="entry name" value="HATPase_c"/>
    <property type="match status" value="1"/>
</dbReference>
<keyword evidence="5" id="KW-0597">Phosphoprotein</keyword>
<dbReference type="PANTHER" id="PTHR45528">
    <property type="entry name" value="SENSOR HISTIDINE KINASE CPXA"/>
    <property type="match status" value="1"/>
</dbReference>
<evidence type="ECO:0000313" key="15">
    <source>
        <dbReference type="Proteomes" id="UP000779508"/>
    </source>
</evidence>
<feature type="transmembrane region" description="Helical" evidence="12">
    <location>
        <begin position="228"/>
        <end position="252"/>
    </location>
</feature>
<comment type="catalytic activity">
    <reaction evidence="1">
        <text>ATP + protein L-histidine = ADP + protein N-phospho-L-histidine.</text>
        <dbReference type="EC" id="2.7.13.3"/>
    </reaction>
</comment>
<keyword evidence="7" id="KW-0547">Nucleotide-binding</keyword>
<keyword evidence="6" id="KW-0808">Transferase</keyword>
<keyword evidence="9" id="KW-0067">ATP-binding</keyword>
<dbReference type="InterPro" id="IPR003594">
    <property type="entry name" value="HATPase_dom"/>
</dbReference>